<comment type="caution">
    <text evidence="2">The sequence shown here is derived from an EMBL/GenBank/DDBJ whole genome shotgun (WGS) entry which is preliminary data.</text>
</comment>
<sequence length="327" mass="35632">MSFKFPAPIGGTPFTFDFAPSVVFTVAWALLVPLVAWRIISPKSRTCVSANPMALVLERLIILSLRSSEAHMNTGHISHNLNIFIQTTYSLGFVNLTSGILGLLRNLLVSATLSSVSDNVTAGPIAKDDSESTIAPESTSTIEAGIAERAGERMWYRRITNSLIVAFLLPLSLGIAAGVVFPKAERNVHMVDTERSLRYITGAISYLLLLLVQGLTLYAAVAVRGIARTPVWTLFILLSLLNIVAIYRLVVMRSMTDSATSLAAGSLNTRTSKILFYVLHLVPEWLVAAFLLGVNAREFYRAGLWGDQIKPLEKGLVPAKTEAETSR</sequence>
<reference evidence="2 3" key="1">
    <citation type="submission" date="2019-02" db="EMBL/GenBank/DDBJ databases">
        <title>Genome sequencing of the rare red list fungi Antrodiella citrinella (Flaviporus citrinellus).</title>
        <authorList>
            <person name="Buettner E."/>
            <person name="Kellner H."/>
        </authorList>
    </citation>
    <scope>NUCLEOTIDE SEQUENCE [LARGE SCALE GENOMIC DNA]</scope>
    <source>
        <strain evidence="2 3">DSM 108506</strain>
    </source>
</reference>
<dbReference type="Proteomes" id="UP000308730">
    <property type="component" value="Unassembled WGS sequence"/>
</dbReference>
<dbReference type="OrthoDB" id="2562239at2759"/>
<evidence type="ECO:0000256" key="1">
    <source>
        <dbReference type="SAM" id="Phobius"/>
    </source>
</evidence>
<feature type="transmembrane region" description="Helical" evidence="1">
    <location>
        <begin position="20"/>
        <end position="40"/>
    </location>
</feature>
<organism evidence="2 3">
    <name type="scientific">Antrodiella citrinella</name>
    <dbReference type="NCBI Taxonomy" id="2447956"/>
    <lineage>
        <taxon>Eukaryota</taxon>
        <taxon>Fungi</taxon>
        <taxon>Dikarya</taxon>
        <taxon>Basidiomycota</taxon>
        <taxon>Agaricomycotina</taxon>
        <taxon>Agaricomycetes</taxon>
        <taxon>Polyporales</taxon>
        <taxon>Steccherinaceae</taxon>
        <taxon>Antrodiella</taxon>
    </lineage>
</organism>
<feature type="transmembrane region" description="Helical" evidence="1">
    <location>
        <begin position="199"/>
        <end position="219"/>
    </location>
</feature>
<feature type="transmembrane region" description="Helical" evidence="1">
    <location>
        <begin position="159"/>
        <end position="179"/>
    </location>
</feature>
<keyword evidence="1" id="KW-0472">Membrane</keyword>
<keyword evidence="3" id="KW-1185">Reference proteome</keyword>
<evidence type="ECO:0000313" key="2">
    <source>
        <dbReference type="EMBL" id="THH30941.1"/>
    </source>
</evidence>
<evidence type="ECO:0000313" key="3">
    <source>
        <dbReference type="Proteomes" id="UP000308730"/>
    </source>
</evidence>
<protein>
    <submittedName>
        <fullName evidence="2">Uncharacterized protein</fullName>
    </submittedName>
</protein>
<feature type="transmembrane region" description="Helical" evidence="1">
    <location>
        <begin position="231"/>
        <end position="250"/>
    </location>
</feature>
<accession>A0A4S4MZU2</accession>
<keyword evidence="1" id="KW-0812">Transmembrane</keyword>
<dbReference type="EMBL" id="SGPM01000063">
    <property type="protein sequence ID" value="THH30941.1"/>
    <property type="molecule type" value="Genomic_DNA"/>
</dbReference>
<gene>
    <name evidence="2" type="ORF">EUX98_g3243</name>
</gene>
<name>A0A4S4MZU2_9APHY</name>
<dbReference type="AlphaFoldDB" id="A0A4S4MZU2"/>
<proteinExistence type="predicted"/>
<keyword evidence="1" id="KW-1133">Transmembrane helix</keyword>
<feature type="transmembrane region" description="Helical" evidence="1">
    <location>
        <begin position="274"/>
        <end position="294"/>
    </location>
</feature>